<dbReference type="PANTHER" id="PTHR43861:SF6">
    <property type="entry name" value="METHYLTRANSFERASE TYPE 11"/>
    <property type="match status" value="1"/>
</dbReference>
<dbReference type="SUPFAM" id="SSF53335">
    <property type="entry name" value="S-adenosyl-L-methionine-dependent methyltransferases"/>
    <property type="match status" value="1"/>
</dbReference>
<dbReference type="RefSeq" id="WP_110474359.1">
    <property type="nucleotide sequence ID" value="NZ_BMWQ01000001.1"/>
</dbReference>
<sequence length="286" mass="33562">MSDKKSSYLRVKDYSISGEEFQLLYNNELDLLETFPQPEENKLSEYYKSDDYISHTDTKRNLLEYVYHTVREISLKRKLKLINSFKAESKTLLDIGCGTGDFLETALKNNWEITGIEPNESARKIANSKTNNSVFDTSELEKLQANSFDVITLWHVLEHLPHLENQVALLKRLLKPNGTLVIAVPNYKSYDAQYYKNFWAAYDVPRHLWHFSKTAIDKLFQVEKMSIVKTLPMKFDAYYVCLLSEKYKNGFMNPIKAFWVGWRSNMKAKRSKEYSSHIYVLKRADF</sequence>
<evidence type="ECO:0000313" key="2">
    <source>
        <dbReference type="Proteomes" id="UP000248054"/>
    </source>
</evidence>
<dbReference type="Pfam" id="PF13489">
    <property type="entry name" value="Methyltransf_23"/>
    <property type="match status" value="1"/>
</dbReference>
<reference evidence="1 2" key="1">
    <citation type="submission" date="2018-06" db="EMBL/GenBank/DDBJ databases">
        <title>Genomic Encyclopedia of Type Strains, Phase III (KMG-III): the genomes of soil and plant-associated and newly described type strains.</title>
        <authorList>
            <person name="Whitman W."/>
        </authorList>
    </citation>
    <scope>NUCLEOTIDE SEQUENCE [LARGE SCALE GENOMIC DNA]</scope>
    <source>
        <strain evidence="1 2">CECT 7945</strain>
    </source>
</reference>
<dbReference type="GO" id="GO:0008168">
    <property type="term" value="F:methyltransferase activity"/>
    <property type="evidence" value="ECO:0007669"/>
    <property type="project" value="UniProtKB-KW"/>
</dbReference>
<dbReference type="PANTHER" id="PTHR43861">
    <property type="entry name" value="TRANS-ACONITATE 2-METHYLTRANSFERASE-RELATED"/>
    <property type="match status" value="1"/>
</dbReference>
<keyword evidence="1" id="KW-0489">Methyltransferase</keyword>
<organism evidence="1 2">
    <name type="scientific">Winogradskyella epiphytica</name>
    <dbReference type="NCBI Taxonomy" id="262005"/>
    <lineage>
        <taxon>Bacteria</taxon>
        <taxon>Pseudomonadati</taxon>
        <taxon>Bacteroidota</taxon>
        <taxon>Flavobacteriia</taxon>
        <taxon>Flavobacteriales</taxon>
        <taxon>Flavobacteriaceae</taxon>
        <taxon>Winogradskyella</taxon>
    </lineage>
</organism>
<dbReference type="CDD" id="cd02440">
    <property type="entry name" value="AdoMet_MTases"/>
    <property type="match status" value="1"/>
</dbReference>
<name>A0A2V4XJ15_9FLAO</name>
<proteinExistence type="predicted"/>
<accession>A0A2V4XJ15</accession>
<keyword evidence="1" id="KW-0808">Transferase</keyword>
<dbReference type="AlphaFoldDB" id="A0A2V4XJ15"/>
<dbReference type="GO" id="GO:0032259">
    <property type="term" value="P:methylation"/>
    <property type="evidence" value="ECO:0007669"/>
    <property type="project" value="UniProtKB-KW"/>
</dbReference>
<dbReference type="InterPro" id="IPR029063">
    <property type="entry name" value="SAM-dependent_MTases_sf"/>
</dbReference>
<dbReference type="OrthoDB" id="2370471at2"/>
<evidence type="ECO:0000313" key="1">
    <source>
        <dbReference type="EMBL" id="PYE83310.1"/>
    </source>
</evidence>
<dbReference type="Gene3D" id="3.40.50.150">
    <property type="entry name" value="Vaccinia Virus protein VP39"/>
    <property type="match status" value="1"/>
</dbReference>
<dbReference type="Proteomes" id="UP000248054">
    <property type="component" value="Unassembled WGS sequence"/>
</dbReference>
<protein>
    <submittedName>
        <fullName evidence="1">Methyltransferase family protein</fullName>
    </submittedName>
</protein>
<comment type="caution">
    <text evidence="1">The sequence shown here is derived from an EMBL/GenBank/DDBJ whole genome shotgun (WGS) entry which is preliminary data.</text>
</comment>
<keyword evidence="2" id="KW-1185">Reference proteome</keyword>
<dbReference type="EMBL" id="QJTD01000001">
    <property type="protein sequence ID" value="PYE83310.1"/>
    <property type="molecule type" value="Genomic_DNA"/>
</dbReference>
<gene>
    <name evidence="1" type="ORF">DFQ11_101742</name>
</gene>